<feature type="transmembrane region" description="Helical" evidence="2">
    <location>
        <begin position="97"/>
        <end position="119"/>
    </location>
</feature>
<dbReference type="AlphaFoldDB" id="A0A1M7QVW4"/>
<evidence type="ECO:0000313" key="5">
    <source>
        <dbReference type="Proteomes" id="UP000184184"/>
    </source>
</evidence>
<evidence type="ECO:0000256" key="2">
    <source>
        <dbReference type="SAM" id="Phobius"/>
    </source>
</evidence>
<dbReference type="Pfam" id="PF00990">
    <property type="entry name" value="GGDEF"/>
    <property type="match status" value="1"/>
</dbReference>
<feature type="transmembrane region" description="Helical" evidence="2">
    <location>
        <begin position="12"/>
        <end position="42"/>
    </location>
</feature>
<dbReference type="RefSeq" id="WP_073203257.1">
    <property type="nucleotide sequence ID" value="NZ_FRCZ01000010.1"/>
</dbReference>
<accession>A0A1M7QVW4</accession>
<dbReference type="EMBL" id="FRCZ01000010">
    <property type="protein sequence ID" value="SHN36025.1"/>
    <property type="molecule type" value="Genomic_DNA"/>
</dbReference>
<evidence type="ECO:0000256" key="1">
    <source>
        <dbReference type="SAM" id="Coils"/>
    </source>
</evidence>
<keyword evidence="1" id="KW-0175">Coiled coil</keyword>
<keyword evidence="2" id="KW-0812">Transmembrane</keyword>
<organism evidence="4 5">
    <name type="scientific">Gracilibacillus kekensis</name>
    <dbReference type="NCBI Taxonomy" id="1027249"/>
    <lineage>
        <taxon>Bacteria</taxon>
        <taxon>Bacillati</taxon>
        <taxon>Bacillota</taxon>
        <taxon>Bacilli</taxon>
        <taxon>Bacillales</taxon>
        <taxon>Bacillaceae</taxon>
        <taxon>Gracilibacillus</taxon>
    </lineage>
</organism>
<feature type="transmembrane region" description="Helical" evidence="2">
    <location>
        <begin position="172"/>
        <end position="194"/>
    </location>
</feature>
<keyword evidence="5" id="KW-1185">Reference proteome</keyword>
<feature type="domain" description="GGDEF" evidence="3">
    <location>
        <begin position="478"/>
        <end position="607"/>
    </location>
</feature>
<feature type="transmembrane region" description="Helical" evidence="2">
    <location>
        <begin position="131"/>
        <end position="151"/>
    </location>
</feature>
<dbReference type="PROSITE" id="PS50887">
    <property type="entry name" value="GGDEF"/>
    <property type="match status" value="1"/>
</dbReference>
<feature type="coiled-coil region" evidence="1">
    <location>
        <begin position="197"/>
        <end position="245"/>
    </location>
</feature>
<protein>
    <submittedName>
        <fullName evidence="4">Diguanylate cyclase (GGDEF) domain-containing protein</fullName>
    </submittedName>
</protein>
<dbReference type="InterPro" id="IPR029787">
    <property type="entry name" value="Nucleotide_cyclase"/>
</dbReference>
<keyword evidence="2" id="KW-0472">Membrane</keyword>
<dbReference type="InterPro" id="IPR000160">
    <property type="entry name" value="GGDEF_dom"/>
</dbReference>
<gene>
    <name evidence="4" type="ORF">SAMN05216179_3671</name>
</gene>
<dbReference type="Gene3D" id="3.30.70.270">
    <property type="match status" value="1"/>
</dbReference>
<keyword evidence="2" id="KW-1133">Transmembrane helix</keyword>
<sequence>MRNVFTKKVNLFIITLILTVIAQSLSVPLIFGTSISIAPIIYLASIRIFGIRFSLLLVVSFSFVTYFLHISNTLIFLSIVEVLLIGGLYTKKGKDIFTWSFAYSLVIFLIYFLTLLFFIDSAVLANSITNFLVLQLIIALMFSALIADILCDYAPFIPKFKGWFQKRLRLHFGQIISHILIFSAVFPLLIVILVTSRGLENNMYQEFQNQYDQLEDRLQIKINEMDSAEIQNYELDSELEKAKIKSRLDNYIGFSDKRVYILDQNNDVWLDTKNQSIEDRNLHHIETGYVRDTPYAGYIWLSNNQQTLIDWYQGYYIGETSFLNKRTFLTIPMDNFVEEIILELIDYLIFVLAVVGVSLFFGIIVNRILSKSFIQLTQITSDLPEKMERQESFHWKETNIEEFSRLRENIKKVANQLQSMFVDAKKRNELLTARTNQLIDSEAKLYRLAHYDTLTELPNRYSFHIDLKEILNEKSLKERFAIVFIDLDKFKQVNDTLGHSGGDLLLKVFSKRLIQFEKDYPVCFYRLAGDEFVAIVTLAEEKDVQLLIDHMMEVVNQPLVINRKEMTLTASIGISFYPDNGKTIDDLLHYADSRMYEQKRVRHNQHD</sequence>
<feature type="transmembrane region" description="Helical" evidence="2">
    <location>
        <begin position="347"/>
        <end position="369"/>
    </location>
</feature>
<evidence type="ECO:0000259" key="3">
    <source>
        <dbReference type="PROSITE" id="PS50887"/>
    </source>
</evidence>
<dbReference type="PANTHER" id="PTHR46663">
    <property type="entry name" value="DIGUANYLATE CYCLASE DGCT-RELATED"/>
    <property type="match status" value="1"/>
</dbReference>
<feature type="transmembrane region" description="Helical" evidence="2">
    <location>
        <begin position="74"/>
        <end position="90"/>
    </location>
</feature>
<proteinExistence type="predicted"/>
<dbReference type="SUPFAM" id="SSF55073">
    <property type="entry name" value="Nucleotide cyclase"/>
    <property type="match status" value="1"/>
</dbReference>
<dbReference type="OrthoDB" id="9759607at2"/>
<dbReference type="PANTHER" id="PTHR46663:SF2">
    <property type="entry name" value="GGDEF DOMAIN-CONTAINING PROTEIN"/>
    <property type="match status" value="1"/>
</dbReference>
<evidence type="ECO:0000313" key="4">
    <source>
        <dbReference type="EMBL" id="SHN36025.1"/>
    </source>
</evidence>
<reference evidence="4 5" key="1">
    <citation type="submission" date="2016-11" db="EMBL/GenBank/DDBJ databases">
        <authorList>
            <person name="Jaros S."/>
            <person name="Januszkiewicz K."/>
            <person name="Wedrychowicz H."/>
        </authorList>
    </citation>
    <scope>NUCLEOTIDE SEQUENCE [LARGE SCALE GENOMIC DNA]</scope>
    <source>
        <strain evidence="4 5">CGMCC 1.10681</strain>
    </source>
</reference>
<dbReference type="InterPro" id="IPR052163">
    <property type="entry name" value="DGC-Regulatory_Protein"/>
</dbReference>
<dbReference type="STRING" id="1027249.SAMN05216179_3671"/>
<dbReference type="CDD" id="cd01949">
    <property type="entry name" value="GGDEF"/>
    <property type="match status" value="1"/>
</dbReference>
<dbReference type="SMART" id="SM00267">
    <property type="entry name" value="GGDEF"/>
    <property type="match status" value="1"/>
</dbReference>
<dbReference type="InterPro" id="IPR043128">
    <property type="entry name" value="Rev_trsase/Diguanyl_cyclase"/>
</dbReference>
<dbReference type="Proteomes" id="UP000184184">
    <property type="component" value="Unassembled WGS sequence"/>
</dbReference>
<name>A0A1M7QVW4_9BACI</name>
<dbReference type="NCBIfam" id="TIGR00254">
    <property type="entry name" value="GGDEF"/>
    <property type="match status" value="1"/>
</dbReference>